<gene>
    <name evidence="3" type="ORF">ACH46_10210</name>
</gene>
<evidence type="ECO:0000256" key="1">
    <source>
        <dbReference type="ARBA" id="ARBA00006484"/>
    </source>
</evidence>
<dbReference type="KEGG" id="goq:ACH46_10210"/>
<name>A0A0N9N9B0_9ACTN</name>
<dbReference type="AlphaFoldDB" id="A0A0N9N9B0"/>
<comment type="similarity">
    <text evidence="1">Belongs to the short-chain dehydrogenases/reductases (SDR) family.</text>
</comment>
<dbReference type="PROSITE" id="PS00061">
    <property type="entry name" value="ADH_SHORT"/>
    <property type="match status" value="1"/>
</dbReference>
<proteinExistence type="inferred from homology"/>
<dbReference type="Gene3D" id="3.40.50.720">
    <property type="entry name" value="NAD(P)-binding Rossmann-like Domain"/>
    <property type="match status" value="1"/>
</dbReference>
<dbReference type="GO" id="GO:0016491">
    <property type="term" value="F:oxidoreductase activity"/>
    <property type="evidence" value="ECO:0007669"/>
    <property type="project" value="UniProtKB-KW"/>
</dbReference>
<protein>
    <submittedName>
        <fullName evidence="3">3-ketoacyl-ACP reductase</fullName>
    </submittedName>
</protein>
<keyword evidence="2" id="KW-0560">Oxidoreductase</keyword>
<reference evidence="4" key="1">
    <citation type="submission" date="2015-06" db="EMBL/GenBank/DDBJ databases">
        <title>Complete genome sequence and metabolic analysis of phthalate degradation pathway in Gordonia sp. QH-11.</title>
        <authorList>
            <person name="Jin D."/>
            <person name="Kong X."/>
            <person name="Bai Z."/>
        </authorList>
    </citation>
    <scope>NUCLEOTIDE SEQUENCE [LARGE SCALE GENOMIC DNA]</scope>
    <source>
        <strain evidence="4">QH-11</strain>
    </source>
</reference>
<dbReference type="RefSeq" id="WP_062392800.1">
    <property type="nucleotide sequence ID" value="NZ_CP011853.1"/>
</dbReference>
<sequence>MTDAPSPDLTGRSALVTGGSRGIGYAIALELARRGSAVVITGRKLEPLEQAAANLRAAVPGAVVAAVAGNTGHEEHRAEAIAAAVAHGGIDILVNNTGINPTAGPLMDADLGAVRKTFDTNVVAALGYVQEAYRAGMKESGGAVVNIASIAGLRSTGLIAAYGASKAALIHLTQELAWQLGPSIRVNAVAPGIVKTKFAELLVAAGEDAAAAPYPMKRLGTPEDIANAVAFLVSDAAAWITGETLRVDGGLLATGGM</sequence>
<evidence type="ECO:0000313" key="4">
    <source>
        <dbReference type="Proteomes" id="UP000063789"/>
    </source>
</evidence>
<dbReference type="InterPro" id="IPR036291">
    <property type="entry name" value="NAD(P)-bd_dom_sf"/>
</dbReference>
<organism evidence="3 4">
    <name type="scientific">Gordonia phthalatica</name>
    <dbReference type="NCBI Taxonomy" id="1136941"/>
    <lineage>
        <taxon>Bacteria</taxon>
        <taxon>Bacillati</taxon>
        <taxon>Actinomycetota</taxon>
        <taxon>Actinomycetes</taxon>
        <taxon>Mycobacteriales</taxon>
        <taxon>Gordoniaceae</taxon>
        <taxon>Gordonia</taxon>
    </lineage>
</organism>
<evidence type="ECO:0000256" key="2">
    <source>
        <dbReference type="ARBA" id="ARBA00023002"/>
    </source>
</evidence>
<dbReference type="FunFam" id="3.40.50.720:FF:000084">
    <property type="entry name" value="Short-chain dehydrogenase reductase"/>
    <property type="match status" value="1"/>
</dbReference>
<reference evidence="3 4" key="2">
    <citation type="journal article" date="2017" name="Int. J. Syst. Evol. Microbiol.">
        <title>Gordonia phthalatica sp. nov., a di-n-butyl phthalate-degrading bacterium isolated from activated sludge.</title>
        <authorList>
            <person name="Jin D."/>
            <person name="Kong X."/>
            <person name="Jia M."/>
            <person name="Yu X."/>
            <person name="Wang X."/>
            <person name="Zhuang X."/>
            <person name="Deng Y."/>
            <person name="Bai Z."/>
        </authorList>
    </citation>
    <scope>NUCLEOTIDE SEQUENCE [LARGE SCALE GENOMIC DNA]</scope>
    <source>
        <strain evidence="3 4">QH-11</strain>
    </source>
</reference>
<dbReference type="Pfam" id="PF13561">
    <property type="entry name" value="adh_short_C2"/>
    <property type="match status" value="1"/>
</dbReference>
<evidence type="ECO:0000313" key="3">
    <source>
        <dbReference type="EMBL" id="ALG84806.1"/>
    </source>
</evidence>
<dbReference type="PANTHER" id="PTHR43943:SF2">
    <property type="entry name" value="DEHYDROGENASE_REDUCTASE 4"/>
    <property type="match status" value="1"/>
</dbReference>
<dbReference type="Proteomes" id="UP000063789">
    <property type="component" value="Chromosome"/>
</dbReference>
<dbReference type="PRINTS" id="PR00081">
    <property type="entry name" value="GDHRDH"/>
</dbReference>
<dbReference type="PRINTS" id="PR00080">
    <property type="entry name" value="SDRFAMILY"/>
</dbReference>
<dbReference type="EMBL" id="CP011853">
    <property type="protein sequence ID" value="ALG84806.1"/>
    <property type="molecule type" value="Genomic_DNA"/>
</dbReference>
<accession>A0A0N9N9B0</accession>
<dbReference type="STRING" id="1136941.ACH46_10210"/>
<dbReference type="PANTHER" id="PTHR43943">
    <property type="entry name" value="DEHYDROGENASE/REDUCTASE (SDR FAMILY) MEMBER 4"/>
    <property type="match status" value="1"/>
</dbReference>
<dbReference type="SUPFAM" id="SSF51735">
    <property type="entry name" value="NAD(P)-binding Rossmann-fold domains"/>
    <property type="match status" value="1"/>
</dbReference>
<dbReference type="InterPro" id="IPR020904">
    <property type="entry name" value="Sc_DH/Rdtase_CS"/>
</dbReference>
<dbReference type="CDD" id="cd05233">
    <property type="entry name" value="SDR_c"/>
    <property type="match status" value="1"/>
</dbReference>
<dbReference type="OrthoDB" id="9789398at2"/>
<dbReference type="InterPro" id="IPR002347">
    <property type="entry name" value="SDR_fam"/>
</dbReference>
<dbReference type="PATRIC" id="fig|1136941.3.peg.2073"/>
<dbReference type="NCBIfam" id="NF005559">
    <property type="entry name" value="PRK07231.1"/>
    <property type="match status" value="1"/>
</dbReference>
<keyword evidence="4" id="KW-1185">Reference proteome</keyword>